<keyword evidence="2" id="KW-0472">Membrane</keyword>
<sequence>SILSDPHESEDEVFGSSTASRLRTLARDPAPPAPAPARTIDAGPPPAASGSAPANPFSSSLPLPNLPAPVKAPLPQPVAKPTAFAPPAAPQPEPPPEPAAPPSPPKSTAAPPPAPALDNPFALLSAIQSAAKTPAPAPAPAVEELPATGEDEPPRTTRRKERDEEPEERPTRAASGRAGGGAAGAKTVLLVVLAGYAFVATVAAVYGLFFRSGTPAGHPLSTIPDTFGEFDPVSRKKVTRATFPVDGPLPPELRAGLGSTITIGQLEVQPTKVEKRKLAIRLAGADDREAERTMYPGPALVMTLDIKNTSPDLPILPMDPAFTRREAPNDQPITRLVTSKRAFYGGEIEWPLPKAVKKKIEVQQGNDATPLRPGESREYVVFTAAGADLVRTAEAEKGPLQWRVQLRRGLIEYKGKEVPVTAVIGVDFQAADIRTPD</sequence>
<organism evidence="3 4">
    <name type="scientific">Gemmata algarum</name>
    <dbReference type="NCBI Taxonomy" id="2975278"/>
    <lineage>
        <taxon>Bacteria</taxon>
        <taxon>Pseudomonadati</taxon>
        <taxon>Planctomycetota</taxon>
        <taxon>Planctomycetia</taxon>
        <taxon>Gemmatales</taxon>
        <taxon>Gemmataceae</taxon>
        <taxon>Gemmata</taxon>
    </lineage>
</organism>
<evidence type="ECO:0008006" key="5">
    <source>
        <dbReference type="Google" id="ProtNLM"/>
    </source>
</evidence>
<evidence type="ECO:0000313" key="4">
    <source>
        <dbReference type="Proteomes" id="UP001272242"/>
    </source>
</evidence>
<feature type="compositionally biased region" description="Low complexity" evidence="1">
    <location>
        <begin position="48"/>
        <end position="63"/>
    </location>
</feature>
<name>A0ABU5EYI1_9BACT</name>
<feature type="transmembrane region" description="Helical" evidence="2">
    <location>
        <begin position="187"/>
        <end position="209"/>
    </location>
</feature>
<feature type="region of interest" description="Disordered" evidence="1">
    <location>
        <begin position="1"/>
        <end position="181"/>
    </location>
</feature>
<keyword evidence="2" id="KW-0812">Transmembrane</keyword>
<dbReference type="EMBL" id="JAXBLV010000178">
    <property type="protein sequence ID" value="MDY3560304.1"/>
    <property type="molecule type" value="Genomic_DNA"/>
</dbReference>
<comment type="caution">
    <text evidence="3">The sequence shown here is derived from an EMBL/GenBank/DDBJ whole genome shotgun (WGS) entry which is preliminary data.</text>
</comment>
<dbReference type="Proteomes" id="UP001272242">
    <property type="component" value="Unassembled WGS sequence"/>
</dbReference>
<evidence type="ECO:0000313" key="3">
    <source>
        <dbReference type="EMBL" id="MDY3560304.1"/>
    </source>
</evidence>
<gene>
    <name evidence="3" type="ORF">R5W23_001533</name>
</gene>
<accession>A0ABU5EYI1</accession>
<feature type="compositionally biased region" description="Basic and acidic residues" evidence="1">
    <location>
        <begin position="152"/>
        <end position="171"/>
    </location>
</feature>
<proteinExistence type="predicted"/>
<feature type="compositionally biased region" description="Low complexity" evidence="1">
    <location>
        <begin position="130"/>
        <end position="148"/>
    </location>
</feature>
<reference evidence="4" key="1">
    <citation type="journal article" date="2023" name="Mar. Drugs">
        <title>Gemmata algarum, a Novel Planctomycete Isolated from an Algal Mat, Displays Antimicrobial Activity.</title>
        <authorList>
            <person name="Kumar G."/>
            <person name="Kallscheuer N."/>
            <person name="Kashif M."/>
            <person name="Ahamad S."/>
            <person name="Jagadeeshwari U."/>
            <person name="Pannikurungottu S."/>
            <person name="Haufschild T."/>
            <person name="Kabuu M."/>
            <person name="Sasikala C."/>
            <person name="Jogler C."/>
            <person name="Ramana C."/>
        </authorList>
    </citation>
    <scope>NUCLEOTIDE SEQUENCE [LARGE SCALE GENOMIC DNA]</scope>
    <source>
        <strain evidence="4">JC673</strain>
    </source>
</reference>
<feature type="non-terminal residue" evidence="3">
    <location>
        <position position="1"/>
    </location>
</feature>
<feature type="compositionally biased region" description="Pro residues" evidence="1">
    <location>
        <begin position="64"/>
        <end position="78"/>
    </location>
</feature>
<evidence type="ECO:0000256" key="2">
    <source>
        <dbReference type="SAM" id="Phobius"/>
    </source>
</evidence>
<protein>
    <recommendedName>
        <fullName evidence="5">DUF4139 domain-containing protein</fullName>
    </recommendedName>
</protein>
<feature type="compositionally biased region" description="Pro residues" evidence="1">
    <location>
        <begin position="87"/>
        <end position="115"/>
    </location>
</feature>
<keyword evidence="4" id="KW-1185">Reference proteome</keyword>
<keyword evidence="2" id="KW-1133">Transmembrane helix</keyword>
<evidence type="ECO:0000256" key="1">
    <source>
        <dbReference type="SAM" id="MobiDB-lite"/>
    </source>
</evidence>